<dbReference type="InterPro" id="IPR013826">
    <property type="entry name" value="Topo_IA_cen_sub3"/>
</dbReference>
<dbReference type="EC" id="5.99.1.2" evidence="4"/>
<organism evidence="4">
    <name type="scientific">plant metagenome</name>
    <dbReference type="NCBI Taxonomy" id="1297885"/>
    <lineage>
        <taxon>unclassified sequences</taxon>
        <taxon>metagenomes</taxon>
        <taxon>organismal metagenomes</taxon>
    </lineage>
</organism>
<dbReference type="EMBL" id="CAADHY010000027">
    <property type="protein sequence ID" value="VFR30407.1"/>
    <property type="molecule type" value="Genomic_DNA"/>
</dbReference>
<name>A0A484Q0P3_9ZZZZ</name>
<evidence type="ECO:0000313" key="4">
    <source>
        <dbReference type="EMBL" id="VFR30407.1"/>
    </source>
</evidence>
<dbReference type="InterPro" id="IPR000380">
    <property type="entry name" value="Topo_IA"/>
</dbReference>
<dbReference type="Gene3D" id="2.70.20.10">
    <property type="entry name" value="Topoisomerase I, domain 3"/>
    <property type="match status" value="1"/>
</dbReference>
<dbReference type="InterPro" id="IPR006171">
    <property type="entry name" value="TOPRIM_dom"/>
</dbReference>
<dbReference type="FunFam" id="3.40.50.140:FF:000004">
    <property type="entry name" value="DNA topoisomerase 3"/>
    <property type="match status" value="1"/>
</dbReference>
<dbReference type="Gene3D" id="1.10.460.10">
    <property type="entry name" value="Topoisomerase I, domain 2"/>
    <property type="match status" value="1"/>
</dbReference>
<dbReference type="GO" id="GO:0003677">
    <property type="term" value="F:DNA binding"/>
    <property type="evidence" value="ECO:0007669"/>
    <property type="project" value="InterPro"/>
</dbReference>
<dbReference type="InterPro" id="IPR034144">
    <property type="entry name" value="TOPRIM_TopoIII"/>
</dbReference>
<dbReference type="PANTHER" id="PTHR11390">
    <property type="entry name" value="PROKARYOTIC DNA TOPOISOMERASE"/>
    <property type="match status" value="1"/>
</dbReference>
<dbReference type="InterPro" id="IPR013824">
    <property type="entry name" value="Topo_IA_cen_sub1"/>
</dbReference>
<dbReference type="InterPro" id="IPR013825">
    <property type="entry name" value="Topo_IA_cen_sub2"/>
</dbReference>
<evidence type="ECO:0000256" key="1">
    <source>
        <dbReference type="ARBA" id="ARBA00023235"/>
    </source>
</evidence>
<dbReference type="GO" id="GO:0006310">
    <property type="term" value="P:DNA recombination"/>
    <property type="evidence" value="ECO:0007669"/>
    <property type="project" value="TreeGrafter"/>
</dbReference>
<evidence type="ECO:0000259" key="2">
    <source>
        <dbReference type="PROSITE" id="PS50880"/>
    </source>
</evidence>
<dbReference type="SMART" id="SM00493">
    <property type="entry name" value="TOPRIM"/>
    <property type="match status" value="1"/>
</dbReference>
<dbReference type="PRINTS" id="PR00417">
    <property type="entry name" value="PRTPISMRASEI"/>
</dbReference>
<evidence type="ECO:0000259" key="3">
    <source>
        <dbReference type="PROSITE" id="PS52039"/>
    </source>
</evidence>
<dbReference type="SMART" id="SM00436">
    <property type="entry name" value="TOP1Bc"/>
    <property type="match status" value="1"/>
</dbReference>
<dbReference type="GO" id="GO:0006281">
    <property type="term" value="P:DNA repair"/>
    <property type="evidence" value="ECO:0007669"/>
    <property type="project" value="TreeGrafter"/>
</dbReference>
<dbReference type="Pfam" id="PF01751">
    <property type="entry name" value="Toprim"/>
    <property type="match status" value="1"/>
</dbReference>
<keyword evidence="1 4" id="KW-0413">Isomerase</keyword>
<dbReference type="AlphaFoldDB" id="A0A484Q0P3"/>
<dbReference type="CDD" id="cd03362">
    <property type="entry name" value="TOPRIM_TopoIA_TopoIII"/>
    <property type="match status" value="1"/>
</dbReference>
<sequence>MNGWDEMRLYLCEKPSQGKDIGRVLGATRRGNGCLNGSGVTVTWCIGHLVETAPPEAYGEQYKRWSLEHLPIVPERWQVEVKSKTAAQFKVVKQLLKQATELVIATDADREGEMIAREIVELCGYRGPIQRLWLSALNDASIRKALDALKPSSETLPMYHSALARSRADWLIGMNLSRLFTLLGRQAGYDGVLSVGRVQTPTLKLVVDRDREIARFIPVPFWSINAALAVGGSHAFTAQWVAPASCTDNAGRCLQEAVAQQAVQRMRAAGTAQVVSITTERMREGPPLPFDLGTLQEVCSRQLGLDVQE</sequence>
<dbReference type="PROSITE" id="PS50880">
    <property type="entry name" value="TOPRIM"/>
    <property type="match status" value="1"/>
</dbReference>
<dbReference type="GO" id="GO:0043597">
    <property type="term" value="C:cytoplasmic replication fork"/>
    <property type="evidence" value="ECO:0007669"/>
    <property type="project" value="TreeGrafter"/>
</dbReference>
<dbReference type="InterPro" id="IPR023405">
    <property type="entry name" value="Topo_IA_core_domain"/>
</dbReference>
<dbReference type="InterPro" id="IPR013497">
    <property type="entry name" value="Topo_IA_cen"/>
</dbReference>
<dbReference type="PANTHER" id="PTHR11390:SF21">
    <property type="entry name" value="DNA TOPOISOMERASE 3-ALPHA"/>
    <property type="match status" value="1"/>
</dbReference>
<accession>A0A484Q0P3</accession>
<dbReference type="GO" id="GO:0003917">
    <property type="term" value="F:DNA topoisomerase type I (single strand cut, ATP-independent) activity"/>
    <property type="evidence" value="ECO:0007669"/>
    <property type="project" value="InterPro"/>
</dbReference>
<dbReference type="InterPro" id="IPR003601">
    <property type="entry name" value="Topo_IA_2"/>
</dbReference>
<gene>
    <name evidence="4" type="ORF">AMP9_4542</name>
</gene>
<reference evidence="4" key="1">
    <citation type="submission" date="2019-03" db="EMBL/GenBank/DDBJ databases">
        <authorList>
            <person name="Danneels B."/>
        </authorList>
    </citation>
    <scope>NUCLEOTIDE SEQUENCE</scope>
</reference>
<feature type="domain" description="Topo IA-type catalytic" evidence="3">
    <location>
        <begin position="155"/>
        <end position="309"/>
    </location>
</feature>
<feature type="domain" description="Toprim" evidence="2">
    <location>
        <begin position="7"/>
        <end position="138"/>
    </location>
</feature>
<dbReference type="GO" id="GO:0006265">
    <property type="term" value="P:DNA topological change"/>
    <property type="evidence" value="ECO:0007669"/>
    <property type="project" value="InterPro"/>
</dbReference>
<dbReference type="PROSITE" id="PS52039">
    <property type="entry name" value="TOPO_IA_2"/>
    <property type="match status" value="1"/>
</dbReference>
<dbReference type="SUPFAM" id="SSF56712">
    <property type="entry name" value="Prokaryotic type I DNA topoisomerase"/>
    <property type="match status" value="1"/>
</dbReference>
<protein>
    <submittedName>
        <fullName evidence="4">DNA topoisomerase III in PFGI-1-like cluster</fullName>
        <ecNumber evidence="4">5.99.1.2</ecNumber>
    </submittedName>
</protein>
<dbReference type="Gene3D" id="3.40.50.140">
    <property type="match status" value="1"/>
</dbReference>
<dbReference type="Pfam" id="PF01131">
    <property type="entry name" value="Topoisom_bac"/>
    <property type="match status" value="1"/>
</dbReference>
<proteinExistence type="predicted"/>
<dbReference type="Gene3D" id="1.10.290.10">
    <property type="entry name" value="Topoisomerase I, domain 4"/>
    <property type="match status" value="1"/>
</dbReference>